<reference evidence="7 8" key="1">
    <citation type="submission" date="2024-03" db="EMBL/GenBank/DDBJ databases">
        <title>Genome-scale model development and genomic sequencing of the oleaginous clade Lipomyces.</title>
        <authorList>
            <consortium name="Lawrence Berkeley National Laboratory"/>
            <person name="Czajka J.J."/>
            <person name="Han Y."/>
            <person name="Kim J."/>
            <person name="Mondo S.J."/>
            <person name="Hofstad B.A."/>
            <person name="Robles A."/>
            <person name="Haridas S."/>
            <person name="Riley R."/>
            <person name="LaButti K."/>
            <person name="Pangilinan J."/>
            <person name="Andreopoulos W."/>
            <person name="Lipzen A."/>
            <person name="Yan J."/>
            <person name="Wang M."/>
            <person name="Ng V."/>
            <person name="Grigoriev I.V."/>
            <person name="Spatafora J.W."/>
            <person name="Magnuson J.K."/>
            <person name="Baker S.E."/>
            <person name="Pomraning K.R."/>
        </authorList>
    </citation>
    <scope>NUCLEOTIDE SEQUENCE [LARGE SCALE GENOMIC DNA]</scope>
    <source>
        <strain evidence="7 8">Phaff 52-87</strain>
    </source>
</reference>
<dbReference type="InterPro" id="IPR027417">
    <property type="entry name" value="P-loop_NTPase"/>
</dbReference>
<dbReference type="InterPro" id="IPR039657">
    <property type="entry name" value="Dimethylallyltransferase"/>
</dbReference>
<keyword evidence="8" id="KW-1185">Reference proteome</keyword>
<dbReference type="Gene3D" id="3.40.50.300">
    <property type="entry name" value="P-loop containing nucleotide triphosphate hydrolases"/>
    <property type="match status" value="1"/>
</dbReference>
<evidence type="ECO:0000313" key="7">
    <source>
        <dbReference type="EMBL" id="KAK7208148.1"/>
    </source>
</evidence>
<keyword evidence="4 6" id="KW-0067">ATP-binding</keyword>
<keyword evidence="3 6" id="KW-0547">Nucleotide-binding</keyword>
<dbReference type="GO" id="GO:0016740">
    <property type="term" value="F:transferase activity"/>
    <property type="evidence" value="ECO:0007669"/>
    <property type="project" value="UniProtKB-KW"/>
</dbReference>
<dbReference type="Gene3D" id="3.30.160.60">
    <property type="entry name" value="Classic Zinc Finger"/>
    <property type="match status" value="1"/>
</dbReference>
<proteinExistence type="inferred from homology"/>
<evidence type="ECO:0000256" key="5">
    <source>
        <dbReference type="RuleBase" id="RU003783"/>
    </source>
</evidence>
<dbReference type="GeneID" id="90035786"/>
<evidence type="ECO:0000256" key="3">
    <source>
        <dbReference type="ARBA" id="ARBA00022741"/>
    </source>
</evidence>
<evidence type="ECO:0000256" key="1">
    <source>
        <dbReference type="ARBA" id="ARBA00005842"/>
    </source>
</evidence>
<accession>A0ABR1FE61</accession>
<evidence type="ECO:0000313" key="8">
    <source>
        <dbReference type="Proteomes" id="UP001498771"/>
    </source>
</evidence>
<keyword evidence="2 6" id="KW-0808">Transferase</keyword>
<sequence>MGGFSSTLAQQARKSNLISVIGTTGVGKSKLSVSLALKLNGEIINGDSMQMYKGLDTMTNKHPLEERFGVEHHLLGHIDDLTAQYTVKQFETEAEAVVDKIERERRKLPILVGGTHYYIQSFLFTNKTVAPERELTSQEAEFLETAETKEIFEKLKELDPVVSQKFHPRDRRKLATALKVCFTTSRRASDIYKEQSAPTTVNQSLTRYRNLVFWLWCEPDTLDTRLDARVDTMLERGNLLGEVKQMSDLYRTLDPPPSMETGVWQVIGFKEFLPFVSSQAEDDKVNGLEDMKRVTRKYADKQVRWIRKRMLAPAAEAGDDATIVVLDATDLSKWKENVEDKAVEISRAFLNGESIPQSARAPAHLSHLLQLEDTTQPGKGKWEPEKWKHYECDLCVVDGEKFVCLGEEQWKTHLRQKRHVKRVKRIKEQEAFERWKAKKAAEAQTTEEYKQDP</sequence>
<name>A0ABR1FE61_9ASCO</name>
<dbReference type="EC" id="2.5.1.75" evidence="5"/>
<dbReference type="InterPro" id="IPR018022">
    <property type="entry name" value="IPT"/>
</dbReference>
<comment type="similarity">
    <text evidence="1 6">Belongs to the IPP transferase family.</text>
</comment>
<protein>
    <recommendedName>
        <fullName evidence="5">tRNA dimethylallyltransferase</fullName>
        <ecNumber evidence="5">2.5.1.75</ecNumber>
    </recommendedName>
</protein>
<organism evidence="7 8">
    <name type="scientific">Myxozyma melibiosi</name>
    <dbReference type="NCBI Taxonomy" id="54550"/>
    <lineage>
        <taxon>Eukaryota</taxon>
        <taxon>Fungi</taxon>
        <taxon>Dikarya</taxon>
        <taxon>Ascomycota</taxon>
        <taxon>Saccharomycotina</taxon>
        <taxon>Lipomycetes</taxon>
        <taxon>Lipomycetales</taxon>
        <taxon>Lipomycetaceae</taxon>
        <taxon>Myxozyma</taxon>
    </lineage>
</organism>
<dbReference type="PANTHER" id="PTHR11088">
    <property type="entry name" value="TRNA DIMETHYLALLYLTRANSFERASE"/>
    <property type="match status" value="1"/>
</dbReference>
<comment type="catalytic activity">
    <reaction evidence="5">
        <text>adenosine(37) in tRNA + dimethylallyl diphosphate = N(6)-dimethylallyladenosine(37) in tRNA + diphosphate</text>
        <dbReference type="Rhea" id="RHEA:26482"/>
        <dbReference type="Rhea" id="RHEA-COMP:10162"/>
        <dbReference type="Rhea" id="RHEA-COMP:10375"/>
        <dbReference type="ChEBI" id="CHEBI:33019"/>
        <dbReference type="ChEBI" id="CHEBI:57623"/>
        <dbReference type="ChEBI" id="CHEBI:74411"/>
        <dbReference type="ChEBI" id="CHEBI:74415"/>
        <dbReference type="EC" id="2.5.1.75"/>
    </reaction>
</comment>
<dbReference type="Proteomes" id="UP001498771">
    <property type="component" value="Unassembled WGS sequence"/>
</dbReference>
<evidence type="ECO:0000256" key="4">
    <source>
        <dbReference type="ARBA" id="ARBA00022840"/>
    </source>
</evidence>
<dbReference type="SUPFAM" id="SSF52540">
    <property type="entry name" value="P-loop containing nucleoside triphosphate hydrolases"/>
    <property type="match status" value="2"/>
</dbReference>
<gene>
    <name evidence="7" type="ORF">BZA70DRAFT_233777</name>
</gene>
<dbReference type="PANTHER" id="PTHR11088:SF89">
    <property type="entry name" value="TRNA DIMETHYLALLYLTRANSFERASE"/>
    <property type="match status" value="1"/>
</dbReference>
<dbReference type="Pfam" id="PF01715">
    <property type="entry name" value="IPPT"/>
    <property type="match status" value="1"/>
</dbReference>
<dbReference type="HAMAP" id="MF_00185">
    <property type="entry name" value="IPP_trans"/>
    <property type="match status" value="1"/>
</dbReference>
<dbReference type="EMBL" id="JBBJBU010000001">
    <property type="protein sequence ID" value="KAK7208148.1"/>
    <property type="molecule type" value="Genomic_DNA"/>
</dbReference>
<evidence type="ECO:0000256" key="2">
    <source>
        <dbReference type="ARBA" id="ARBA00022679"/>
    </source>
</evidence>
<dbReference type="NCBIfam" id="TIGR00174">
    <property type="entry name" value="miaA"/>
    <property type="match status" value="1"/>
</dbReference>
<comment type="caution">
    <text evidence="7">The sequence shown here is derived from an EMBL/GenBank/DDBJ whole genome shotgun (WGS) entry which is preliminary data.</text>
</comment>
<evidence type="ECO:0000256" key="6">
    <source>
        <dbReference type="RuleBase" id="RU003785"/>
    </source>
</evidence>
<dbReference type="Gene3D" id="1.10.20.140">
    <property type="match status" value="1"/>
</dbReference>
<dbReference type="RefSeq" id="XP_064771181.1">
    <property type="nucleotide sequence ID" value="XM_064910274.1"/>
</dbReference>
<keyword evidence="5" id="KW-0819">tRNA processing</keyword>